<dbReference type="Pfam" id="PF07727">
    <property type="entry name" value="RVT_2"/>
    <property type="match status" value="1"/>
</dbReference>
<sequence>MLDIDSDKSLEAMRSKMDSMGSNQVWTLIDQPKGVKSVGCKWVYKHNLGADREVTAFKTRFVVKGCTQ</sequence>
<evidence type="ECO:0000313" key="2">
    <source>
        <dbReference type="EMBL" id="KAL0295653.1"/>
    </source>
</evidence>
<reference evidence="2" key="1">
    <citation type="submission" date="2020-06" db="EMBL/GenBank/DDBJ databases">
        <authorList>
            <person name="Li T."/>
            <person name="Hu X."/>
            <person name="Zhang T."/>
            <person name="Song X."/>
            <person name="Zhang H."/>
            <person name="Dai N."/>
            <person name="Sheng W."/>
            <person name="Hou X."/>
            <person name="Wei L."/>
        </authorList>
    </citation>
    <scope>NUCLEOTIDE SEQUENCE</scope>
    <source>
        <strain evidence="2">G01</strain>
        <tissue evidence="2">Leaf</tissue>
    </source>
</reference>
<protein>
    <recommendedName>
        <fullName evidence="1">Reverse transcriptase Ty1/copia-type domain-containing protein</fullName>
    </recommendedName>
</protein>
<feature type="domain" description="Reverse transcriptase Ty1/copia-type" evidence="1">
    <location>
        <begin position="23"/>
        <end position="68"/>
    </location>
</feature>
<reference evidence="2" key="2">
    <citation type="journal article" date="2024" name="Plant">
        <title>Genomic evolution and insights into agronomic trait innovations of Sesamum species.</title>
        <authorList>
            <person name="Miao H."/>
            <person name="Wang L."/>
            <person name="Qu L."/>
            <person name="Liu H."/>
            <person name="Sun Y."/>
            <person name="Le M."/>
            <person name="Wang Q."/>
            <person name="Wei S."/>
            <person name="Zheng Y."/>
            <person name="Lin W."/>
            <person name="Duan Y."/>
            <person name="Cao H."/>
            <person name="Xiong S."/>
            <person name="Wang X."/>
            <person name="Wei L."/>
            <person name="Li C."/>
            <person name="Ma Q."/>
            <person name="Ju M."/>
            <person name="Zhao R."/>
            <person name="Li G."/>
            <person name="Mu C."/>
            <person name="Tian Q."/>
            <person name="Mei H."/>
            <person name="Zhang T."/>
            <person name="Gao T."/>
            <person name="Zhang H."/>
        </authorList>
    </citation>
    <scope>NUCLEOTIDE SEQUENCE</scope>
    <source>
        <strain evidence="2">G01</strain>
    </source>
</reference>
<dbReference type="AlphaFoldDB" id="A0AAW2JNS0"/>
<dbReference type="EMBL" id="JACGWK010000638">
    <property type="protein sequence ID" value="KAL0295653.1"/>
    <property type="molecule type" value="Genomic_DNA"/>
</dbReference>
<gene>
    <name evidence="2" type="ORF">Sangu_3191300</name>
</gene>
<evidence type="ECO:0000259" key="1">
    <source>
        <dbReference type="Pfam" id="PF07727"/>
    </source>
</evidence>
<organism evidence="2">
    <name type="scientific">Sesamum angustifolium</name>
    <dbReference type="NCBI Taxonomy" id="2727405"/>
    <lineage>
        <taxon>Eukaryota</taxon>
        <taxon>Viridiplantae</taxon>
        <taxon>Streptophyta</taxon>
        <taxon>Embryophyta</taxon>
        <taxon>Tracheophyta</taxon>
        <taxon>Spermatophyta</taxon>
        <taxon>Magnoliopsida</taxon>
        <taxon>eudicotyledons</taxon>
        <taxon>Gunneridae</taxon>
        <taxon>Pentapetalae</taxon>
        <taxon>asterids</taxon>
        <taxon>lamiids</taxon>
        <taxon>Lamiales</taxon>
        <taxon>Pedaliaceae</taxon>
        <taxon>Sesamum</taxon>
    </lineage>
</organism>
<accession>A0AAW2JNS0</accession>
<proteinExistence type="predicted"/>
<comment type="caution">
    <text evidence="2">The sequence shown here is derived from an EMBL/GenBank/DDBJ whole genome shotgun (WGS) entry which is preliminary data.</text>
</comment>
<name>A0AAW2JNS0_9LAMI</name>
<dbReference type="InterPro" id="IPR013103">
    <property type="entry name" value="RVT_2"/>
</dbReference>